<evidence type="ECO:0000256" key="8">
    <source>
        <dbReference type="ARBA" id="ARBA00050776"/>
    </source>
</evidence>
<comment type="catalytic activity">
    <reaction evidence="8">
        <text>(sulfur carrier)-H + L-cysteine = (sulfur carrier)-SH + L-alanine</text>
        <dbReference type="Rhea" id="RHEA:43892"/>
        <dbReference type="Rhea" id="RHEA-COMP:14737"/>
        <dbReference type="Rhea" id="RHEA-COMP:14739"/>
        <dbReference type="ChEBI" id="CHEBI:29917"/>
        <dbReference type="ChEBI" id="CHEBI:35235"/>
        <dbReference type="ChEBI" id="CHEBI:57972"/>
        <dbReference type="ChEBI" id="CHEBI:64428"/>
        <dbReference type="EC" id="2.8.1.7"/>
    </reaction>
</comment>
<dbReference type="STRING" id="449659.IV66_GL001256"/>
<dbReference type="InterPro" id="IPR015424">
    <property type="entry name" value="PyrdxlP-dep_Trfase"/>
</dbReference>
<organism evidence="10 11">
    <name type="scientific">Ligilactobacillus pobuzihii</name>
    <dbReference type="NCBI Taxonomy" id="449659"/>
    <lineage>
        <taxon>Bacteria</taxon>
        <taxon>Bacillati</taxon>
        <taxon>Bacillota</taxon>
        <taxon>Bacilli</taxon>
        <taxon>Lactobacillales</taxon>
        <taxon>Lactobacillaceae</taxon>
        <taxon>Ligilactobacillus</taxon>
    </lineage>
</organism>
<dbReference type="PANTHER" id="PTHR11601:SF34">
    <property type="entry name" value="CYSTEINE DESULFURASE"/>
    <property type="match status" value="1"/>
</dbReference>
<evidence type="ECO:0000256" key="6">
    <source>
        <dbReference type="ARBA" id="ARBA00023004"/>
    </source>
</evidence>
<dbReference type="GO" id="GO:0016829">
    <property type="term" value="F:lyase activity"/>
    <property type="evidence" value="ECO:0007669"/>
    <property type="project" value="UniProtKB-KW"/>
</dbReference>
<dbReference type="GO" id="GO:0051536">
    <property type="term" value="F:iron-sulfur cluster binding"/>
    <property type="evidence" value="ECO:0007669"/>
    <property type="project" value="UniProtKB-KW"/>
</dbReference>
<dbReference type="PANTHER" id="PTHR11601">
    <property type="entry name" value="CYSTEINE DESULFURYLASE FAMILY MEMBER"/>
    <property type="match status" value="1"/>
</dbReference>
<comment type="cofactor">
    <cofactor evidence="1">
        <name>pyridoxal 5'-phosphate</name>
        <dbReference type="ChEBI" id="CHEBI:597326"/>
    </cofactor>
</comment>
<dbReference type="AlphaFoldDB" id="A0A0R2LGV5"/>
<dbReference type="GO" id="GO:0046872">
    <property type="term" value="F:metal ion binding"/>
    <property type="evidence" value="ECO:0007669"/>
    <property type="project" value="UniProtKB-KW"/>
</dbReference>
<keyword evidence="5" id="KW-0663">Pyridoxal phosphate</keyword>
<name>A0A0R2LGV5_9LACO</name>
<dbReference type="InterPro" id="IPR000192">
    <property type="entry name" value="Aminotrans_V_dom"/>
</dbReference>
<evidence type="ECO:0000256" key="7">
    <source>
        <dbReference type="ARBA" id="ARBA00023014"/>
    </source>
</evidence>
<evidence type="ECO:0000256" key="2">
    <source>
        <dbReference type="ARBA" id="ARBA00006490"/>
    </source>
</evidence>
<comment type="caution">
    <text evidence="10">The sequence shown here is derived from an EMBL/GenBank/DDBJ whole genome shotgun (WGS) entry which is preliminary data.</text>
</comment>
<dbReference type="FunFam" id="3.40.640.10:FF:000084">
    <property type="entry name" value="IscS-like cysteine desulfurase"/>
    <property type="match status" value="1"/>
</dbReference>
<keyword evidence="4" id="KW-0479">Metal-binding</keyword>
<dbReference type="GO" id="GO:0031071">
    <property type="term" value="F:cysteine desulfurase activity"/>
    <property type="evidence" value="ECO:0007669"/>
    <property type="project" value="UniProtKB-EC"/>
</dbReference>
<sequence length="367" mass="39886">MAPAVIQKMTDTMTATFGNASATNYYGRQARFVLDNSRHVIAQSVNAQNDNEIIFTSGGTESDNTAIVGTALARKDLGKHVITTSIEHEAVLKPMHFLETQGFEVTYLPVDQNGEISLEDLKCSLRDDTILVSIMTGNNEVGAKMPIHEIGAIVADSNAWFHTDAVQAYGLLDIDVKRDNIDLLSTSAHKLNGPKMCGFLYCRADHNYESILKGGDQELKRRAGTENIPAIAGFAEAVKLNSSEVKFGHCRNYYEFKHQLVDGLKNNGIDVEVNGKLDEGELPHVINLWFKHRPSDVLLTNLDLKGISASAGSACTAGSLEPSHVLTAMYGKGSPRISESLRFSFGAFNTAADIEAVITALTAIIKK</sequence>
<keyword evidence="11" id="KW-1185">Reference proteome</keyword>
<comment type="similarity">
    <text evidence="2">Belongs to the class-V pyridoxal-phosphate-dependent aminotransferase family. NifS/IscS subfamily.</text>
</comment>
<keyword evidence="3" id="KW-0808">Transferase</keyword>
<keyword evidence="10" id="KW-0456">Lyase</keyword>
<evidence type="ECO:0000313" key="10">
    <source>
        <dbReference type="EMBL" id="KRO01076.1"/>
    </source>
</evidence>
<dbReference type="PIRSF" id="PIRSF005572">
    <property type="entry name" value="NifS"/>
    <property type="match status" value="1"/>
</dbReference>
<evidence type="ECO:0000256" key="1">
    <source>
        <dbReference type="ARBA" id="ARBA00001933"/>
    </source>
</evidence>
<evidence type="ECO:0000256" key="3">
    <source>
        <dbReference type="ARBA" id="ARBA00022679"/>
    </source>
</evidence>
<evidence type="ECO:0000313" key="11">
    <source>
        <dbReference type="Proteomes" id="UP000051886"/>
    </source>
</evidence>
<dbReference type="InterPro" id="IPR016454">
    <property type="entry name" value="Cysteine_dSase"/>
</dbReference>
<dbReference type="Gene3D" id="1.10.260.50">
    <property type="match status" value="1"/>
</dbReference>
<accession>A0A0R2LGV5</accession>
<dbReference type="EMBL" id="JQCN01000017">
    <property type="protein sequence ID" value="KRO01076.1"/>
    <property type="molecule type" value="Genomic_DNA"/>
</dbReference>
<evidence type="ECO:0000256" key="4">
    <source>
        <dbReference type="ARBA" id="ARBA00022723"/>
    </source>
</evidence>
<dbReference type="Gene3D" id="3.40.640.10">
    <property type="entry name" value="Type I PLP-dependent aspartate aminotransferase-like (Major domain)"/>
    <property type="match status" value="1"/>
</dbReference>
<dbReference type="InterPro" id="IPR015422">
    <property type="entry name" value="PyrdxlP-dep_Trfase_small"/>
</dbReference>
<dbReference type="PATRIC" id="fig|449659.4.peg.1273"/>
<reference evidence="10 11" key="1">
    <citation type="journal article" date="2015" name="Genome Announc.">
        <title>Expanding the biotechnology potential of lactobacilli through comparative genomics of 213 strains and associated genera.</title>
        <authorList>
            <person name="Sun Z."/>
            <person name="Harris H.M."/>
            <person name="McCann A."/>
            <person name="Guo C."/>
            <person name="Argimon S."/>
            <person name="Zhang W."/>
            <person name="Yang X."/>
            <person name="Jeffery I.B."/>
            <person name="Cooney J.C."/>
            <person name="Kagawa T.F."/>
            <person name="Liu W."/>
            <person name="Song Y."/>
            <person name="Salvetti E."/>
            <person name="Wrobel A."/>
            <person name="Rasinkangas P."/>
            <person name="Parkhill J."/>
            <person name="Rea M.C."/>
            <person name="O'Sullivan O."/>
            <person name="Ritari J."/>
            <person name="Douillard F.P."/>
            <person name="Paul Ross R."/>
            <person name="Yang R."/>
            <person name="Briner A.E."/>
            <person name="Felis G.E."/>
            <person name="de Vos W.M."/>
            <person name="Barrangou R."/>
            <person name="Klaenhammer T.R."/>
            <person name="Caufield P.W."/>
            <person name="Cui Y."/>
            <person name="Zhang H."/>
            <person name="O'Toole P.W."/>
        </authorList>
    </citation>
    <scope>NUCLEOTIDE SEQUENCE [LARGE SCALE GENOMIC DNA]</scope>
    <source>
        <strain evidence="10 11">NBRC 103219</strain>
    </source>
</reference>
<protein>
    <submittedName>
        <fullName evidence="10">Cysteine desulfurase selenocysteine lyase</fullName>
    </submittedName>
</protein>
<dbReference type="Proteomes" id="UP000051886">
    <property type="component" value="Unassembled WGS sequence"/>
</dbReference>
<feature type="domain" description="Aminotransferase class V" evidence="9">
    <location>
        <begin position="3"/>
        <end position="357"/>
    </location>
</feature>
<evidence type="ECO:0000256" key="5">
    <source>
        <dbReference type="ARBA" id="ARBA00022898"/>
    </source>
</evidence>
<dbReference type="SUPFAM" id="SSF53383">
    <property type="entry name" value="PLP-dependent transferases"/>
    <property type="match status" value="1"/>
</dbReference>
<dbReference type="Pfam" id="PF00266">
    <property type="entry name" value="Aminotran_5"/>
    <property type="match status" value="1"/>
</dbReference>
<gene>
    <name evidence="10" type="ORF">IV66_GL001256</name>
</gene>
<evidence type="ECO:0000259" key="9">
    <source>
        <dbReference type="Pfam" id="PF00266"/>
    </source>
</evidence>
<keyword evidence="7" id="KW-0411">Iron-sulfur</keyword>
<proteinExistence type="inferred from homology"/>
<keyword evidence="6" id="KW-0408">Iron</keyword>
<dbReference type="InterPro" id="IPR015421">
    <property type="entry name" value="PyrdxlP-dep_Trfase_major"/>
</dbReference>
<dbReference type="Gene3D" id="3.90.1150.10">
    <property type="entry name" value="Aspartate Aminotransferase, domain 1"/>
    <property type="match status" value="1"/>
</dbReference>